<dbReference type="EMBL" id="OU900098">
    <property type="protein sequence ID" value="CAG9861973.1"/>
    <property type="molecule type" value="Genomic_DNA"/>
</dbReference>
<protein>
    <submittedName>
        <fullName evidence="2">Uncharacterized protein</fullName>
    </submittedName>
</protein>
<dbReference type="Gene3D" id="3.30.70.100">
    <property type="match status" value="1"/>
</dbReference>
<evidence type="ECO:0000256" key="1">
    <source>
        <dbReference type="SAM" id="MobiDB-lite"/>
    </source>
</evidence>
<name>A0A9N9TTG3_PHYSR</name>
<feature type="region of interest" description="Disordered" evidence="1">
    <location>
        <begin position="309"/>
        <end position="330"/>
    </location>
</feature>
<reference evidence="2" key="1">
    <citation type="submission" date="2022-01" db="EMBL/GenBank/DDBJ databases">
        <authorList>
            <person name="King R."/>
        </authorList>
    </citation>
    <scope>NUCLEOTIDE SEQUENCE</scope>
</reference>
<dbReference type="PANTHER" id="PTHR34035">
    <property type="entry name" value="TESTIS-EXPRESSED PROTEIN 47"/>
    <property type="match status" value="1"/>
</dbReference>
<accession>A0A9N9TTG3</accession>
<keyword evidence="3" id="KW-1185">Reference proteome</keyword>
<feature type="compositionally biased region" description="Acidic residues" evidence="1">
    <location>
        <begin position="316"/>
        <end position="330"/>
    </location>
</feature>
<dbReference type="Pfam" id="PF24787">
    <property type="entry name" value="TEX47"/>
    <property type="match status" value="1"/>
</dbReference>
<sequence>MLKLTDTSTATYLFVGFIDQTAWRPTRFCSVNMEENGPGEQNGRSGEKQFGKSYKGVKEPIRKTMYDVLVENLELVGRKTFIHRIIYCGLHYFSNSSEKKLEDFFQKIVEEVNTKCLIIEKLSGFLFYHDKYFVHLLEGDEDAIGQHLKLLYRSQDFGKFGKLKLLVSLHHINNRLINDWKFYNAEPRKSSSNFNANSVTDIAKITFDCVKKFSDLSVAFVETTSNTEREIEVEIIDKIDPLLPLLPEIEQLELLINGEFPMDLDEYRKSYGTLFSYQLHTDKIWPLPEDLVPYDVFETAPQTAIKFPNFQKTQTEPEDNDDDDLLPSLI</sequence>
<dbReference type="Proteomes" id="UP001153712">
    <property type="component" value="Chromosome 5"/>
</dbReference>
<organism evidence="2 3">
    <name type="scientific">Phyllotreta striolata</name>
    <name type="common">Striped flea beetle</name>
    <name type="synonym">Crioceris striolata</name>
    <dbReference type="NCBI Taxonomy" id="444603"/>
    <lineage>
        <taxon>Eukaryota</taxon>
        <taxon>Metazoa</taxon>
        <taxon>Ecdysozoa</taxon>
        <taxon>Arthropoda</taxon>
        <taxon>Hexapoda</taxon>
        <taxon>Insecta</taxon>
        <taxon>Pterygota</taxon>
        <taxon>Neoptera</taxon>
        <taxon>Endopterygota</taxon>
        <taxon>Coleoptera</taxon>
        <taxon>Polyphaga</taxon>
        <taxon>Cucujiformia</taxon>
        <taxon>Chrysomeloidea</taxon>
        <taxon>Chrysomelidae</taxon>
        <taxon>Galerucinae</taxon>
        <taxon>Alticini</taxon>
        <taxon>Phyllotreta</taxon>
    </lineage>
</organism>
<evidence type="ECO:0000313" key="3">
    <source>
        <dbReference type="Proteomes" id="UP001153712"/>
    </source>
</evidence>
<dbReference type="SUPFAM" id="SSF54975">
    <property type="entry name" value="Acylphosphatase/BLUF domain-like"/>
    <property type="match status" value="1"/>
</dbReference>
<proteinExistence type="predicted"/>
<gene>
    <name evidence="2" type="ORF">PHYEVI_LOCUS8296</name>
</gene>
<evidence type="ECO:0000313" key="2">
    <source>
        <dbReference type="EMBL" id="CAG9861973.1"/>
    </source>
</evidence>
<dbReference type="InterPro" id="IPR055308">
    <property type="entry name" value="TEX47-like"/>
</dbReference>
<dbReference type="AlphaFoldDB" id="A0A9N9TTG3"/>
<dbReference type="InterPro" id="IPR036046">
    <property type="entry name" value="Acylphosphatase-like_dom_sf"/>
</dbReference>
<dbReference type="OrthoDB" id="548795at2759"/>
<dbReference type="PANTHER" id="PTHR34035:SF1">
    <property type="entry name" value="TESTIS-EXPRESSED PROTEIN 47"/>
    <property type="match status" value="1"/>
</dbReference>